<dbReference type="GO" id="GO:0008408">
    <property type="term" value="F:3'-5' exonuclease activity"/>
    <property type="evidence" value="ECO:0007669"/>
    <property type="project" value="TreeGrafter"/>
</dbReference>
<reference evidence="2 3" key="1">
    <citation type="submission" date="2016-10" db="EMBL/GenBank/DDBJ databases">
        <authorList>
            <person name="de Groot N.N."/>
        </authorList>
    </citation>
    <scope>NUCLEOTIDE SEQUENCE [LARGE SCALE GENOMIC DNA]</scope>
    <source>
        <strain evidence="2 3">DSM 23031</strain>
    </source>
</reference>
<dbReference type="GO" id="GO:0045004">
    <property type="term" value="P:DNA replication proofreading"/>
    <property type="evidence" value="ECO:0007669"/>
    <property type="project" value="TreeGrafter"/>
</dbReference>
<dbReference type="InterPro" id="IPR012337">
    <property type="entry name" value="RNaseH-like_sf"/>
</dbReference>
<sequence>MKFIQLHLIKTHFKLLINMNLKLHKPLCIFDLETTGTNIGKDRIVEICILKVNPDASRESKTWRVNPEMLIPKESSEIHGIYDEDVKDAPTFRDIASKVMEMISGSDLGGFNSNRFDVPLLAEELLRVGMDFDLSKFRLVDAQTIFHKKEPRNLGAAYQFYCGKTLENAHSAEADVMATFEVLDAQVGKYDDIPNEIAPLSEFTFHNKNADLAGFIGYNEKMEEIFNFGKYKGQGVKAVFQKDLGYFGWLQNADFPLYTKKIFTKIQLSSRF</sequence>
<dbReference type="STRING" id="680127.SAMN05421593_0664"/>
<evidence type="ECO:0000313" key="3">
    <source>
        <dbReference type="Proteomes" id="UP000198561"/>
    </source>
</evidence>
<dbReference type="InterPro" id="IPR036397">
    <property type="entry name" value="RNaseH_sf"/>
</dbReference>
<dbReference type="SMART" id="SM00479">
    <property type="entry name" value="EXOIII"/>
    <property type="match status" value="1"/>
</dbReference>
<dbReference type="GO" id="GO:0003676">
    <property type="term" value="F:nucleic acid binding"/>
    <property type="evidence" value="ECO:0007669"/>
    <property type="project" value="InterPro"/>
</dbReference>
<evidence type="ECO:0000313" key="2">
    <source>
        <dbReference type="EMBL" id="SEH28300.1"/>
    </source>
</evidence>
<feature type="domain" description="Exonuclease" evidence="1">
    <location>
        <begin position="26"/>
        <end position="192"/>
    </location>
</feature>
<dbReference type="CDD" id="cd06127">
    <property type="entry name" value="DEDDh"/>
    <property type="match status" value="1"/>
</dbReference>
<dbReference type="InterPro" id="IPR013520">
    <property type="entry name" value="Ribonucl_H"/>
</dbReference>
<dbReference type="PANTHER" id="PTHR30231">
    <property type="entry name" value="DNA POLYMERASE III SUBUNIT EPSILON"/>
    <property type="match status" value="1"/>
</dbReference>
<evidence type="ECO:0000259" key="1">
    <source>
        <dbReference type="SMART" id="SM00479"/>
    </source>
</evidence>
<dbReference type="GO" id="GO:0005829">
    <property type="term" value="C:cytosol"/>
    <property type="evidence" value="ECO:0007669"/>
    <property type="project" value="TreeGrafter"/>
</dbReference>
<proteinExistence type="predicted"/>
<name>A0A1H6H251_CHRCI</name>
<dbReference type="Gene3D" id="3.30.420.10">
    <property type="entry name" value="Ribonuclease H-like superfamily/Ribonuclease H"/>
    <property type="match status" value="1"/>
</dbReference>
<dbReference type="Proteomes" id="UP000198561">
    <property type="component" value="Unassembled WGS sequence"/>
</dbReference>
<accession>A0A1H6H251</accession>
<dbReference type="PANTHER" id="PTHR30231:SF41">
    <property type="entry name" value="DNA POLYMERASE III SUBUNIT EPSILON"/>
    <property type="match status" value="1"/>
</dbReference>
<protein>
    <submittedName>
        <fullName evidence="2">DNA polymerase-3 subunit epsilon</fullName>
    </submittedName>
</protein>
<dbReference type="AlphaFoldDB" id="A0A1H6H251"/>
<dbReference type="SUPFAM" id="SSF53098">
    <property type="entry name" value="Ribonuclease H-like"/>
    <property type="match status" value="1"/>
</dbReference>
<organism evidence="2 3">
    <name type="scientific">Chryseobacterium culicis</name>
    <dbReference type="NCBI Taxonomy" id="680127"/>
    <lineage>
        <taxon>Bacteria</taxon>
        <taxon>Pseudomonadati</taxon>
        <taxon>Bacteroidota</taxon>
        <taxon>Flavobacteriia</taxon>
        <taxon>Flavobacteriales</taxon>
        <taxon>Weeksellaceae</taxon>
        <taxon>Chryseobacterium group</taxon>
        <taxon>Chryseobacterium</taxon>
    </lineage>
</organism>
<dbReference type="Pfam" id="PF00929">
    <property type="entry name" value="RNase_T"/>
    <property type="match status" value="1"/>
</dbReference>
<dbReference type="EMBL" id="FNWQ01000001">
    <property type="protein sequence ID" value="SEH28300.1"/>
    <property type="molecule type" value="Genomic_DNA"/>
</dbReference>
<gene>
    <name evidence="2" type="ORF">SAMN05421593_0664</name>
</gene>